<evidence type="ECO:0000256" key="1">
    <source>
        <dbReference type="SAM" id="Phobius"/>
    </source>
</evidence>
<dbReference type="GeneID" id="35592649"/>
<dbReference type="OrthoDB" id="385008at2157"/>
<dbReference type="AlphaFoldDB" id="A0A2I8VM17"/>
<feature type="transmembrane region" description="Helical" evidence="1">
    <location>
        <begin position="20"/>
        <end position="40"/>
    </location>
</feature>
<evidence type="ECO:0000313" key="2">
    <source>
        <dbReference type="EMBL" id="AUV82129.1"/>
    </source>
</evidence>
<proteinExistence type="predicted"/>
<dbReference type="Proteomes" id="UP000236584">
    <property type="component" value="Chromosome"/>
</dbReference>
<gene>
    <name evidence="2" type="ORF">C2R22_11120</name>
</gene>
<feature type="transmembrane region" description="Helical" evidence="1">
    <location>
        <begin position="46"/>
        <end position="67"/>
    </location>
</feature>
<reference evidence="2 3" key="1">
    <citation type="submission" date="2018-01" db="EMBL/GenBank/DDBJ databases">
        <title>Complete genome sequence of Salinigranum rubrum GX10T, an extremely halophilic archaeon isolated from a marine solar saltern.</title>
        <authorList>
            <person name="Han S."/>
        </authorList>
    </citation>
    <scope>NUCLEOTIDE SEQUENCE [LARGE SCALE GENOMIC DNA]</scope>
    <source>
        <strain evidence="2 3">GX10</strain>
    </source>
</reference>
<protein>
    <recommendedName>
        <fullName evidence="4">DUF4013 domain-containing protein</fullName>
    </recommendedName>
</protein>
<dbReference type="RefSeq" id="WP_103425818.1">
    <property type="nucleotide sequence ID" value="NZ_CP026309.1"/>
</dbReference>
<name>A0A2I8VM17_9EURY</name>
<sequence length="226" mass="23578">MLADSFRYPLRDGDARDATATCTGLVLVALLLLRAARALWPDLLALFPIVFALVPTVLFAGYLGRVVDTGGRPSSTPFSWSMRSVRLGVRVVVVAAVYLFPAALALALTAFVVLGGGGMLLTLAPTLALLVTVAACYLLPAAVAAAGRNGLRSGFRRASLGGLASGSYFFAWTVGTSLVVSTWSLLTAVRLATPAAVALSVVFAYVHVVAARLVGEGLDRSRWEPA</sequence>
<dbReference type="EMBL" id="CP026309">
    <property type="protein sequence ID" value="AUV82129.1"/>
    <property type="molecule type" value="Genomic_DNA"/>
</dbReference>
<keyword evidence="3" id="KW-1185">Reference proteome</keyword>
<keyword evidence="1" id="KW-0472">Membrane</keyword>
<feature type="transmembrane region" description="Helical" evidence="1">
    <location>
        <begin position="126"/>
        <end position="147"/>
    </location>
</feature>
<feature type="transmembrane region" description="Helical" evidence="1">
    <location>
        <begin position="195"/>
        <end position="214"/>
    </location>
</feature>
<keyword evidence="1" id="KW-0812">Transmembrane</keyword>
<feature type="transmembrane region" description="Helical" evidence="1">
    <location>
        <begin position="87"/>
        <end position="114"/>
    </location>
</feature>
<dbReference type="KEGG" id="srub:C2R22_11120"/>
<evidence type="ECO:0008006" key="4">
    <source>
        <dbReference type="Google" id="ProtNLM"/>
    </source>
</evidence>
<feature type="transmembrane region" description="Helical" evidence="1">
    <location>
        <begin position="168"/>
        <end position="189"/>
    </location>
</feature>
<evidence type="ECO:0000313" key="3">
    <source>
        <dbReference type="Proteomes" id="UP000236584"/>
    </source>
</evidence>
<accession>A0A2I8VM17</accession>
<keyword evidence="1" id="KW-1133">Transmembrane helix</keyword>
<organism evidence="2 3">
    <name type="scientific">Salinigranum rubrum</name>
    <dbReference type="NCBI Taxonomy" id="755307"/>
    <lineage>
        <taxon>Archaea</taxon>
        <taxon>Methanobacteriati</taxon>
        <taxon>Methanobacteriota</taxon>
        <taxon>Stenosarchaea group</taxon>
        <taxon>Halobacteria</taxon>
        <taxon>Halobacteriales</taxon>
        <taxon>Haloferacaceae</taxon>
        <taxon>Salinigranum</taxon>
    </lineage>
</organism>